<feature type="signal peptide" evidence="8">
    <location>
        <begin position="1"/>
        <end position="24"/>
    </location>
</feature>
<protein>
    <submittedName>
        <fullName evidence="10">SusC/RagA family TonB-linked outer membrane protein</fullName>
    </submittedName>
</protein>
<evidence type="ECO:0000256" key="8">
    <source>
        <dbReference type="SAM" id="SignalP"/>
    </source>
</evidence>
<keyword evidence="4 7" id="KW-0812">Transmembrane</keyword>
<dbReference type="Pfam" id="PF07715">
    <property type="entry name" value="Plug"/>
    <property type="match status" value="1"/>
</dbReference>
<evidence type="ECO:0000256" key="1">
    <source>
        <dbReference type="ARBA" id="ARBA00004571"/>
    </source>
</evidence>
<evidence type="ECO:0000256" key="7">
    <source>
        <dbReference type="PROSITE-ProRule" id="PRU01360"/>
    </source>
</evidence>
<keyword evidence="2 7" id="KW-0813">Transport</keyword>
<dbReference type="InterPro" id="IPR012910">
    <property type="entry name" value="Plug_dom"/>
</dbReference>
<dbReference type="GO" id="GO:0009279">
    <property type="term" value="C:cell outer membrane"/>
    <property type="evidence" value="ECO:0007669"/>
    <property type="project" value="UniProtKB-SubCell"/>
</dbReference>
<gene>
    <name evidence="10" type="ORF">D6B99_01335</name>
</gene>
<feature type="chain" id="PRO_5017325901" evidence="8">
    <location>
        <begin position="25"/>
        <end position="1074"/>
    </location>
</feature>
<evidence type="ECO:0000256" key="5">
    <source>
        <dbReference type="ARBA" id="ARBA00023136"/>
    </source>
</evidence>
<proteinExistence type="inferred from homology"/>
<dbReference type="InterPro" id="IPR039426">
    <property type="entry name" value="TonB-dep_rcpt-like"/>
</dbReference>
<keyword evidence="11" id="KW-1185">Reference proteome</keyword>
<dbReference type="NCBIfam" id="TIGR04056">
    <property type="entry name" value="OMP_RagA_SusC"/>
    <property type="match status" value="1"/>
</dbReference>
<feature type="domain" description="TonB-dependent receptor plug" evidence="9">
    <location>
        <begin position="119"/>
        <end position="251"/>
    </location>
</feature>
<evidence type="ECO:0000259" key="9">
    <source>
        <dbReference type="Pfam" id="PF07715"/>
    </source>
</evidence>
<evidence type="ECO:0000313" key="10">
    <source>
        <dbReference type="EMBL" id="AYD46376.1"/>
    </source>
</evidence>
<dbReference type="NCBIfam" id="TIGR04057">
    <property type="entry name" value="SusC_RagA_signa"/>
    <property type="match status" value="1"/>
</dbReference>
<keyword evidence="3 7" id="KW-1134">Transmembrane beta strand</keyword>
<dbReference type="InterPro" id="IPR023997">
    <property type="entry name" value="TonB-dep_OMP_SusC/RagA_CS"/>
</dbReference>
<dbReference type="InterPro" id="IPR037066">
    <property type="entry name" value="Plug_dom_sf"/>
</dbReference>
<dbReference type="PROSITE" id="PS52016">
    <property type="entry name" value="TONB_DEPENDENT_REC_3"/>
    <property type="match status" value="1"/>
</dbReference>
<dbReference type="AlphaFoldDB" id="A0A386HL77"/>
<dbReference type="InterPro" id="IPR023996">
    <property type="entry name" value="TonB-dep_OMP_SusC/RagA"/>
</dbReference>
<keyword evidence="5 7" id="KW-0472">Membrane</keyword>
<dbReference type="EMBL" id="CP032489">
    <property type="protein sequence ID" value="AYD46376.1"/>
    <property type="molecule type" value="Genomic_DNA"/>
</dbReference>
<dbReference type="Gene3D" id="2.170.130.10">
    <property type="entry name" value="TonB-dependent receptor, plug domain"/>
    <property type="match status" value="1"/>
</dbReference>
<keyword evidence="8" id="KW-0732">Signal</keyword>
<name>A0A386HL77_9BACT</name>
<dbReference type="SUPFAM" id="SSF49464">
    <property type="entry name" value="Carboxypeptidase regulatory domain-like"/>
    <property type="match status" value="1"/>
</dbReference>
<sequence length="1074" mass="118965">MNIKMKRFLFLTCLIIFYCIKVSAQQRIEVTGIVKDTTGKTMSGVSIKTEGGGAISDDNGKFTVFVKSLQSEITATYIGYVTLRIKLNGHKDISIILTPNTKSDLQDVVVIGMQQQSMRTTVSSISGIVSKDIENRPVASVDVLLQGRIAGLNVQVSSGEPGVAPTVVVRGNSTVNTSIGDNANVQQAQAMSGPLYVIDGIPIDPADIANNAGATGTNFLAGLNVNDIESVQVQKDAAATAAWGSRGANGVIYITTKKGTSKVPVFGVNVYYGVNQKPKLIPTLTGSAEREAKLNIINQYATTAAQLAALPHLLTDSLNPSFNNATDWQGLFYQAAPITNIDATMSAASEDYNYRLSMGYYNTQGIIRNTGYQRYSLRGNFGFKISPKLNSQLVLAMVKENRQAGQKYQNSDANTPFSGSSQPTSFYYVNGFDSSGFLGISSKLRNINLNDNYQASMTTNYDILPGLRYTLQGGANVYVTSKDYFQPSNVDVVGALTGGNPSQPSYAESDRGTYSTYLVTNTLNYNKEFKTKAGNSHNLNLTASQQYTSLVSSGNTASGYNTPTNDIKTVTGIPQSDLSGSSYYQKDALLSLIGQIQYNYNQRYLLYGSYRADASSRFGNNNKWGYFPAVGIGWIVSDEKFMSGIKNTVNFFKLRFSMGSSGKNAYQFYPTFNEYNLSGTYNGTQAVQPSYTNGLTKNNLTWAKSVQKDLGFDLQMFNNRVILNTDFYDKLDKNQFFNFTLPFFTGYNSVYYNAKDLWVDNRGIDITLNTHNLSPKSAIQWNSQLVLTFQKNLIAKLPNNNRTFVIDDYNSGVSRVYAVGQPIYEMFQMHYEGVYNNQSEIPFNPLTGNPITYFKGYYPVKPGYPKWKDANGDGDVWSDEDNGDQYGDRIPTGDPNPKFVGGFSNDFTYKNFTLTISSVFTFKRTVVNTFFQQQLDGIAGSVNNLASHRLPDLSGLNYWTPEKAQDPNYKANFPSISPYSPYFYQFLPFTDMFNVDGSYFKVKNIILNYVLPSKFTNKLKIKHINVYAMMYNVLILKNKNNTMPDPEAVDQLGVYDGGLYPQAKTYTVGLNIQF</sequence>
<evidence type="ECO:0000256" key="4">
    <source>
        <dbReference type="ARBA" id="ARBA00022692"/>
    </source>
</evidence>
<organism evidence="10 11">
    <name type="scientific">Arachidicoccus soli</name>
    <dbReference type="NCBI Taxonomy" id="2341117"/>
    <lineage>
        <taxon>Bacteria</taxon>
        <taxon>Pseudomonadati</taxon>
        <taxon>Bacteroidota</taxon>
        <taxon>Chitinophagia</taxon>
        <taxon>Chitinophagales</taxon>
        <taxon>Chitinophagaceae</taxon>
        <taxon>Arachidicoccus</taxon>
    </lineage>
</organism>
<dbReference type="InterPro" id="IPR036942">
    <property type="entry name" value="Beta-barrel_TonB_sf"/>
</dbReference>
<evidence type="ECO:0000256" key="6">
    <source>
        <dbReference type="ARBA" id="ARBA00023237"/>
    </source>
</evidence>
<keyword evidence="6 7" id="KW-0998">Cell outer membrane</keyword>
<accession>A0A386HL77</accession>
<dbReference type="SUPFAM" id="SSF56935">
    <property type="entry name" value="Porins"/>
    <property type="match status" value="1"/>
</dbReference>
<reference evidence="10 11" key="1">
    <citation type="submission" date="2018-09" db="EMBL/GenBank/DDBJ databases">
        <title>Arachidicoccus sp. nov., a bacterium isolated from soil.</title>
        <authorList>
            <person name="Weon H.-Y."/>
            <person name="Kwon S.-W."/>
            <person name="Lee S.A."/>
        </authorList>
    </citation>
    <scope>NUCLEOTIDE SEQUENCE [LARGE SCALE GENOMIC DNA]</scope>
    <source>
        <strain evidence="10 11">KIS59-12</strain>
    </source>
</reference>
<dbReference type="OrthoDB" id="9768177at2"/>
<dbReference type="KEGG" id="ark:D6B99_01335"/>
<dbReference type="Proteomes" id="UP000266118">
    <property type="component" value="Chromosome"/>
</dbReference>
<dbReference type="InterPro" id="IPR008969">
    <property type="entry name" value="CarboxyPept-like_regulatory"/>
</dbReference>
<evidence type="ECO:0000256" key="3">
    <source>
        <dbReference type="ARBA" id="ARBA00022452"/>
    </source>
</evidence>
<comment type="subcellular location">
    <subcellularLocation>
        <location evidence="1 7">Cell outer membrane</location>
        <topology evidence="1 7">Multi-pass membrane protein</topology>
    </subcellularLocation>
</comment>
<comment type="similarity">
    <text evidence="7">Belongs to the TonB-dependent receptor family.</text>
</comment>
<evidence type="ECO:0000313" key="11">
    <source>
        <dbReference type="Proteomes" id="UP000266118"/>
    </source>
</evidence>
<evidence type="ECO:0000256" key="2">
    <source>
        <dbReference type="ARBA" id="ARBA00022448"/>
    </source>
</evidence>
<dbReference type="Gene3D" id="2.40.170.20">
    <property type="entry name" value="TonB-dependent receptor, beta-barrel domain"/>
    <property type="match status" value="1"/>
</dbReference>